<keyword evidence="1" id="KW-0812">Transmembrane</keyword>
<protein>
    <submittedName>
        <fullName evidence="2">Uncharacterized protein</fullName>
    </submittedName>
</protein>
<dbReference type="AlphaFoldDB" id="A0A5C6RSW5"/>
<feature type="transmembrane region" description="Helical" evidence="1">
    <location>
        <begin position="84"/>
        <end position="105"/>
    </location>
</feature>
<dbReference type="Proteomes" id="UP000321580">
    <property type="component" value="Unassembled WGS sequence"/>
</dbReference>
<evidence type="ECO:0000313" key="3">
    <source>
        <dbReference type="Proteomes" id="UP000321580"/>
    </source>
</evidence>
<dbReference type="RefSeq" id="WP_147166545.1">
    <property type="nucleotide sequence ID" value="NZ_VOOR01000009.1"/>
</dbReference>
<organism evidence="2 3">
    <name type="scientific">Phaeodactylibacter luteus</name>
    <dbReference type="NCBI Taxonomy" id="1564516"/>
    <lineage>
        <taxon>Bacteria</taxon>
        <taxon>Pseudomonadati</taxon>
        <taxon>Bacteroidota</taxon>
        <taxon>Saprospiria</taxon>
        <taxon>Saprospirales</taxon>
        <taxon>Haliscomenobacteraceae</taxon>
        <taxon>Phaeodactylibacter</taxon>
    </lineage>
</organism>
<sequence length="136" mass="15904">MKQFFLERQLSRIEQEGNDDFLQILTFGANYYPTPELQALLRQLDERTQQLAHARRLILLIGASTTLWIAFSFLFQSLDFTLGVYFTLAMVPLTIIAFTIGNVMINKRYKAVRDARLIEKIIVEELDRRRKDASIF</sequence>
<comment type="caution">
    <text evidence="2">The sequence shown here is derived from an EMBL/GenBank/DDBJ whole genome shotgun (WGS) entry which is preliminary data.</text>
</comment>
<accession>A0A5C6RSW5</accession>
<name>A0A5C6RSW5_9BACT</name>
<dbReference type="EMBL" id="VOOR01000009">
    <property type="protein sequence ID" value="TXB65536.1"/>
    <property type="molecule type" value="Genomic_DNA"/>
</dbReference>
<reference evidence="2 3" key="1">
    <citation type="submission" date="2019-08" db="EMBL/GenBank/DDBJ databases">
        <title>Genome of Phaeodactylibacter luteus.</title>
        <authorList>
            <person name="Bowman J.P."/>
        </authorList>
    </citation>
    <scope>NUCLEOTIDE SEQUENCE [LARGE SCALE GENOMIC DNA]</scope>
    <source>
        <strain evidence="2 3">KCTC 42180</strain>
    </source>
</reference>
<feature type="transmembrane region" description="Helical" evidence="1">
    <location>
        <begin position="57"/>
        <end position="78"/>
    </location>
</feature>
<keyword evidence="1" id="KW-1133">Transmembrane helix</keyword>
<evidence type="ECO:0000313" key="2">
    <source>
        <dbReference type="EMBL" id="TXB65536.1"/>
    </source>
</evidence>
<proteinExistence type="predicted"/>
<evidence type="ECO:0000256" key="1">
    <source>
        <dbReference type="SAM" id="Phobius"/>
    </source>
</evidence>
<gene>
    <name evidence="2" type="ORF">FRY97_06025</name>
</gene>
<keyword evidence="1" id="KW-0472">Membrane</keyword>
<keyword evidence="3" id="KW-1185">Reference proteome</keyword>
<dbReference type="OrthoDB" id="1493470at2"/>